<gene>
    <name evidence="2" type="ORF">ANTHELSMS3_04208</name>
</gene>
<dbReference type="OrthoDB" id="7828686at2"/>
<dbReference type="Gene3D" id="2.40.160.10">
    <property type="entry name" value="Porin"/>
    <property type="match status" value="1"/>
</dbReference>
<protein>
    <recommendedName>
        <fullName evidence="4">Porin</fullName>
    </recommendedName>
</protein>
<evidence type="ECO:0000313" key="2">
    <source>
        <dbReference type="EMBL" id="ASP22812.1"/>
    </source>
</evidence>
<feature type="chain" id="PRO_5012103835" description="Porin" evidence="1">
    <location>
        <begin position="20"/>
        <end position="288"/>
    </location>
</feature>
<dbReference type="KEGG" id="aht:ANTHELSMS3_04208"/>
<dbReference type="AlphaFoldDB" id="A0A222E9H0"/>
<evidence type="ECO:0008006" key="4">
    <source>
        <dbReference type="Google" id="ProtNLM"/>
    </source>
</evidence>
<sequence>MLRPALLSFVLLSPAVASAQSFSFDGTVALGTTDIAGGSGIGVIDATAAIPLTQRFPLTFEIGTYLFGLDGKRPHETYAAFAWDDTWRAGVVRPAFDQVLPSVFARTAPYLAYERAEYTRAHATVEAMRRTAVPWGVSWQQAFGQTDVAVSIHDAKKGNFRSASVALTYQGAGWTLAAAVETVTSDDFTHEGFNAKLGARFDVGQMDVGVTYLSPDVNETPDALALDVVVPVSTRFDLLAFGELTDKATDDAYGLALDYKIQPDSSALFAVTDGERDSAVHLTLERRF</sequence>
<proteinExistence type="predicted"/>
<keyword evidence="1" id="KW-0732">Signal</keyword>
<dbReference type="InterPro" id="IPR023614">
    <property type="entry name" value="Porin_dom_sf"/>
</dbReference>
<accession>A0A222E9H0</accession>
<evidence type="ECO:0000256" key="1">
    <source>
        <dbReference type="SAM" id="SignalP"/>
    </source>
</evidence>
<dbReference type="Proteomes" id="UP000203589">
    <property type="component" value="Chromosome"/>
</dbReference>
<keyword evidence="3" id="KW-1185">Reference proteome</keyword>
<feature type="signal peptide" evidence="1">
    <location>
        <begin position="1"/>
        <end position="19"/>
    </location>
</feature>
<reference evidence="2 3" key="1">
    <citation type="submission" date="2017-07" db="EMBL/GenBank/DDBJ databases">
        <title>Genome Sequence of Antarctobacter heliothermus Strain SMS3 Isolated from a culture of the Diatom Skeletonema marinoi.</title>
        <authorList>
            <person name="Topel M."/>
            <person name="Pinder M.I.M."/>
            <person name="Johansson O.N."/>
            <person name="Kourtchenko O."/>
            <person name="Godhe A."/>
            <person name="Clarke A.K."/>
        </authorList>
    </citation>
    <scope>NUCLEOTIDE SEQUENCE [LARGE SCALE GENOMIC DNA]</scope>
    <source>
        <strain evidence="2 3">SMS3</strain>
    </source>
</reference>
<dbReference type="SUPFAM" id="SSF56935">
    <property type="entry name" value="Porins"/>
    <property type="match status" value="1"/>
</dbReference>
<organism evidence="2 3">
    <name type="scientific">Antarctobacter heliothermus</name>
    <dbReference type="NCBI Taxonomy" id="74033"/>
    <lineage>
        <taxon>Bacteria</taxon>
        <taxon>Pseudomonadati</taxon>
        <taxon>Pseudomonadota</taxon>
        <taxon>Alphaproteobacteria</taxon>
        <taxon>Rhodobacterales</taxon>
        <taxon>Roseobacteraceae</taxon>
        <taxon>Antarctobacter</taxon>
    </lineage>
</organism>
<dbReference type="RefSeq" id="WP_094036522.1">
    <property type="nucleotide sequence ID" value="NZ_CP022540.1"/>
</dbReference>
<name>A0A222E9H0_9RHOB</name>
<evidence type="ECO:0000313" key="3">
    <source>
        <dbReference type="Proteomes" id="UP000203589"/>
    </source>
</evidence>
<dbReference type="EMBL" id="CP022540">
    <property type="protein sequence ID" value="ASP22812.1"/>
    <property type="molecule type" value="Genomic_DNA"/>
</dbReference>